<evidence type="ECO:0000259" key="4">
    <source>
        <dbReference type="PROSITE" id="PS50048"/>
    </source>
</evidence>
<accession>A0A444RVE1</accession>
<evidence type="ECO:0000313" key="6">
    <source>
        <dbReference type="Proteomes" id="UP000288725"/>
    </source>
</evidence>
<dbReference type="Pfam" id="PF00172">
    <property type="entry name" value="Zn_clus"/>
    <property type="match status" value="1"/>
</dbReference>
<sequence length="491" mass="54354">MDGSTSRSSDDMDTDISGAPEDRSGTGPDTLGEVHLSSGSATGVAATATKRSRVLLSCAACRVSKLKCDRSSPCRQCIRKGRPEACQYAPKPQRRKPNQSMASRLKRLEGMVRSMLEDGDVVVDPSRGPAEAAPPLPPSVRVAEGLRASGQVVHGERGSTYIGATHFMAMLEDIEDLKSFFDEEQDTFKDRLPQQKSHVWDEYEVPGVLLFSNSDPTSPRSLNEVISILPDRHIVDRLVMRYFASKFPSLYLIHRPTFLNQYREFWVEPSGIDYHWLSQLFMVICLAIHFSTYTAPHELAQDSPEPPFERMKRFRSTAAWCLVKGKYHQPTEQTIASFLMYAETEFLLNRFSPEDYGNNESEPSPEDHGDAINIGLSSTSLSDLSIRASTQPVANSTGAPMAANVQPQAFTGAGVTSSTLPFGIDWTGRSDQVDWGYVDNINLHTMQDHASMDLETGGQLWFGPSITIDEELRDATVGLTNEWVQNDGFSG</sequence>
<feature type="region of interest" description="Disordered" evidence="3">
    <location>
        <begin position="352"/>
        <end position="371"/>
    </location>
</feature>
<dbReference type="GO" id="GO:0008270">
    <property type="term" value="F:zinc ion binding"/>
    <property type="evidence" value="ECO:0007669"/>
    <property type="project" value="InterPro"/>
</dbReference>
<feature type="domain" description="Zn(2)-C6 fungal-type" evidence="4">
    <location>
        <begin position="57"/>
        <end position="88"/>
    </location>
</feature>
<evidence type="ECO:0000256" key="3">
    <source>
        <dbReference type="SAM" id="MobiDB-lite"/>
    </source>
</evidence>
<organism evidence="5 6">
    <name type="scientific">Verticillium dahliae</name>
    <name type="common">Verticillium wilt</name>
    <dbReference type="NCBI Taxonomy" id="27337"/>
    <lineage>
        <taxon>Eukaryota</taxon>
        <taxon>Fungi</taxon>
        <taxon>Dikarya</taxon>
        <taxon>Ascomycota</taxon>
        <taxon>Pezizomycotina</taxon>
        <taxon>Sordariomycetes</taxon>
        <taxon>Hypocreomycetidae</taxon>
        <taxon>Glomerellales</taxon>
        <taxon>Plectosphaerellaceae</taxon>
        <taxon>Verticillium</taxon>
    </lineage>
</organism>
<reference evidence="5 6" key="1">
    <citation type="submission" date="2018-12" db="EMBL/GenBank/DDBJ databases">
        <title>Genome of Verticillium dahliae isolate Getta Getta.</title>
        <authorList>
            <person name="Gardiner D.M."/>
        </authorList>
    </citation>
    <scope>NUCLEOTIDE SEQUENCE [LARGE SCALE GENOMIC DNA]</scope>
    <source>
        <strain evidence="5 6">Getta Getta</strain>
    </source>
</reference>
<dbReference type="GO" id="GO:0005634">
    <property type="term" value="C:nucleus"/>
    <property type="evidence" value="ECO:0007669"/>
    <property type="project" value="UniProtKB-SubCell"/>
</dbReference>
<dbReference type="SUPFAM" id="SSF57701">
    <property type="entry name" value="Zn2/Cys6 DNA-binding domain"/>
    <property type="match status" value="1"/>
</dbReference>
<name>A0A444RVE1_VERDA</name>
<dbReference type="PANTHER" id="PTHR31001">
    <property type="entry name" value="UNCHARACTERIZED TRANSCRIPTIONAL REGULATORY PROTEIN"/>
    <property type="match status" value="1"/>
</dbReference>
<dbReference type="PROSITE" id="PS50048">
    <property type="entry name" value="ZN2_CY6_FUNGAL_2"/>
    <property type="match status" value="1"/>
</dbReference>
<dbReference type="InterPro" id="IPR050613">
    <property type="entry name" value="Sec_Metabolite_Reg"/>
</dbReference>
<proteinExistence type="predicted"/>
<dbReference type="GO" id="GO:0000981">
    <property type="term" value="F:DNA-binding transcription factor activity, RNA polymerase II-specific"/>
    <property type="evidence" value="ECO:0007669"/>
    <property type="project" value="InterPro"/>
</dbReference>
<feature type="region of interest" description="Disordered" evidence="3">
    <location>
        <begin position="1"/>
        <end position="44"/>
    </location>
</feature>
<dbReference type="PROSITE" id="PS00463">
    <property type="entry name" value="ZN2_CY6_FUNGAL_1"/>
    <property type="match status" value="1"/>
</dbReference>
<evidence type="ECO:0000256" key="1">
    <source>
        <dbReference type="ARBA" id="ARBA00004123"/>
    </source>
</evidence>
<dbReference type="AlphaFoldDB" id="A0A444RVE1"/>
<evidence type="ECO:0000313" key="5">
    <source>
        <dbReference type="EMBL" id="RXG45128.1"/>
    </source>
</evidence>
<comment type="caution">
    <text evidence="5">The sequence shown here is derived from an EMBL/GenBank/DDBJ whole genome shotgun (WGS) entry which is preliminary data.</text>
</comment>
<dbReference type="PANTHER" id="PTHR31001:SF49">
    <property type="entry name" value="ZN(II)2CYS6 TRANSCRIPTION FACTOR (EUROFUNG)"/>
    <property type="match status" value="1"/>
</dbReference>
<gene>
    <name evidence="5" type="ORF">VDGE_20997</name>
</gene>
<protein>
    <recommendedName>
        <fullName evidence="4">Zn(2)-C6 fungal-type domain-containing protein</fullName>
    </recommendedName>
</protein>
<dbReference type="Gene3D" id="4.10.240.10">
    <property type="entry name" value="Zn(2)-C6 fungal-type DNA-binding domain"/>
    <property type="match status" value="1"/>
</dbReference>
<dbReference type="CDD" id="cd00067">
    <property type="entry name" value="GAL4"/>
    <property type="match status" value="1"/>
</dbReference>
<dbReference type="CDD" id="cd12148">
    <property type="entry name" value="fungal_TF_MHR"/>
    <property type="match status" value="1"/>
</dbReference>
<dbReference type="EMBL" id="RSDZ01000070">
    <property type="protein sequence ID" value="RXG45128.1"/>
    <property type="molecule type" value="Genomic_DNA"/>
</dbReference>
<evidence type="ECO:0000256" key="2">
    <source>
        <dbReference type="ARBA" id="ARBA00023242"/>
    </source>
</evidence>
<dbReference type="Proteomes" id="UP000288725">
    <property type="component" value="Unassembled WGS sequence"/>
</dbReference>
<dbReference type="InterPro" id="IPR001138">
    <property type="entry name" value="Zn2Cys6_DnaBD"/>
</dbReference>
<dbReference type="InterPro" id="IPR036864">
    <property type="entry name" value="Zn2-C6_fun-type_DNA-bd_sf"/>
</dbReference>
<keyword evidence="2" id="KW-0539">Nucleus</keyword>
<comment type="subcellular location">
    <subcellularLocation>
        <location evidence="1">Nucleus</location>
    </subcellularLocation>
</comment>
<dbReference type="SMART" id="SM00066">
    <property type="entry name" value="GAL4"/>
    <property type="match status" value="1"/>
</dbReference>